<dbReference type="PANTHER" id="PTHR10849">
    <property type="entry name" value="NADH DEHYDROGENASE UBIQUINONE IRON-SULFUR PROTEIN 8, MITOCHONDRIAL"/>
    <property type="match status" value="1"/>
</dbReference>
<dbReference type="Pfam" id="PF13187">
    <property type="entry name" value="Fer4_9"/>
    <property type="match status" value="1"/>
</dbReference>
<dbReference type="STRING" id="1123282.SAMN02745823_03045"/>
<dbReference type="PROSITE" id="PS00198">
    <property type="entry name" value="4FE4S_FER_1"/>
    <property type="match status" value="2"/>
</dbReference>
<evidence type="ECO:0000256" key="2">
    <source>
        <dbReference type="ARBA" id="ARBA00022723"/>
    </source>
</evidence>
<feature type="domain" description="4Fe-4S ferredoxin-type" evidence="6">
    <location>
        <begin position="67"/>
        <end position="96"/>
    </location>
</feature>
<dbReference type="EMBL" id="FQXV01000012">
    <property type="protein sequence ID" value="SHI17754.1"/>
    <property type="molecule type" value="Genomic_DNA"/>
</dbReference>
<evidence type="ECO:0000256" key="5">
    <source>
        <dbReference type="SAM" id="MobiDB-lite"/>
    </source>
</evidence>
<dbReference type="InterPro" id="IPR017896">
    <property type="entry name" value="4Fe4S_Fe-S-bd"/>
</dbReference>
<dbReference type="PROSITE" id="PS51379">
    <property type="entry name" value="4FE4S_FER_2"/>
    <property type="match status" value="2"/>
</dbReference>
<dbReference type="GO" id="GO:0016020">
    <property type="term" value="C:membrane"/>
    <property type="evidence" value="ECO:0007669"/>
    <property type="project" value="InterPro"/>
</dbReference>
<keyword evidence="8" id="KW-1185">Reference proteome</keyword>
<dbReference type="GO" id="GO:0016651">
    <property type="term" value="F:oxidoreductase activity, acting on NAD(P)H"/>
    <property type="evidence" value="ECO:0007669"/>
    <property type="project" value="InterPro"/>
</dbReference>
<protein>
    <submittedName>
        <fullName evidence="7">Formate hydrogenlyase subunit 6/NADH:ubiquinone oxidoreductase subunit (Chain I)</fullName>
    </submittedName>
</protein>
<sequence>MSFMNASKVMLRSLFSKPATAMYPVKKREPYAATRGSIENRIQECIFCGICSKKCPTGAIAVSRDGKSWEIDRFKCIACGACVGACPKKCLDMKNNYAPPATKKSTDRFVQQPQPQAEEKPDA</sequence>
<dbReference type="InterPro" id="IPR010226">
    <property type="entry name" value="NADH_quinone_OxRdtase_chainI"/>
</dbReference>
<dbReference type="GO" id="GO:0016829">
    <property type="term" value="F:lyase activity"/>
    <property type="evidence" value="ECO:0007669"/>
    <property type="project" value="UniProtKB-KW"/>
</dbReference>
<accession>A0A1M5Z0U9</accession>
<keyword evidence="2" id="KW-0479">Metal-binding</keyword>
<keyword evidence="3" id="KW-0408">Iron</keyword>
<name>A0A1M5Z0U9_9FIRM</name>
<keyword evidence="7" id="KW-0456">Lyase</keyword>
<dbReference type="Gene3D" id="3.30.70.3270">
    <property type="match status" value="2"/>
</dbReference>
<reference evidence="7 8" key="1">
    <citation type="submission" date="2016-11" db="EMBL/GenBank/DDBJ databases">
        <authorList>
            <person name="Jaros S."/>
            <person name="Januszkiewicz K."/>
            <person name="Wedrychowicz H."/>
        </authorList>
    </citation>
    <scope>NUCLEOTIDE SEQUENCE [LARGE SCALE GENOMIC DNA]</scope>
    <source>
        <strain evidence="7 8">DSM 10068</strain>
    </source>
</reference>
<dbReference type="InterPro" id="IPR017900">
    <property type="entry name" value="4Fe4S_Fe_S_CS"/>
</dbReference>
<evidence type="ECO:0000256" key="1">
    <source>
        <dbReference type="ARBA" id="ARBA00022485"/>
    </source>
</evidence>
<dbReference type="AlphaFoldDB" id="A0A1M5Z0U9"/>
<gene>
    <name evidence="7" type="ORF">SAMN02745823_03045</name>
</gene>
<dbReference type="GO" id="GO:0051539">
    <property type="term" value="F:4 iron, 4 sulfur cluster binding"/>
    <property type="evidence" value="ECO:0007669"/>
    <property type="project" value="UniProtKB-KW"/>
</dbReference>
<evidence type="ECO:0000256" key="4">
    <source>
        <dbReference type="ARBA" id="ARBA00023014"/>
    </source>
</evidence>
<feature type="domain" description="4Fe-4S ferredoxin-type" evidence="6">
    <location>
        <begin position="34"/>
        <end position="65"/>
    </location>
</feature>
<keyword evidence="7" id="KW-0830">Ubiquinone</keyword>
<keyword evidence="4" id="KW-0411">Iron-sulfur</keyword>
<proteinExistence type="predicted"/>
<dbReference type="GO" id="GO:0046872">
    <property type="term" value="F:metal ion binding"/>
    <property type="evidence" value="ECO:0007669"/>
    <property type="project" value="UniProtKB-KW"/>
</dbReference>
<evidence type="ECO:0000313" key="7">
    <source>
        <dbReference type="EMBL" id="SHI17754.1"/>
    </source>
</evidence>
<evidence type="ECO:0000259" key="6">
    <source>
        <dbReference type="PROSITE" id="PS51379"/>
    </source>
</evidence>
<keyword evidence="1" id="KW-0004">4Fe-4S</keyword>
<evidence type="ECO:0000256" key="3">
    <source>
        <dbReference type="ARBA" id="ARBA00023004"/>
    </source>
</evidence>
<dbReference type="Proteomes" id="UP000183995">
    <property type="component" value="Unassembled WGS sequence"/>
</dbReference>
<dbReference type="SUPFAM" id="SSF54862">
    <property type="entry name" value="4Fe-4S ferredoxins"/>
    <property type="match status" value="1"/>
</dbReference>
<feature type="region of interest" description="Disordered" evidence="5">
    <location>
        <begin position="99"/>
        <end position="123"/>
    </location>
</feature>
<organism evidence="7 8">
    <name type="scientific">Sporobacter termitidis DSM 10068</name>
    <dbReference type="NCBI Taxonomy" id="1123282"/>
    <lineage>
        <taxon>Bacteria</taxon>
        <taxon>Bacillati</taxon>
        <taxon>Bacillota</taxon>
        <taxon>Clostridia</taxon>
        <taxon>Eubacteriales</taxon>
        <taxon>Oscillospiraceae</taxon>
        <taxon>Sporobacter</taxon>
    </lineage>
</organism>
<evidence type="ECO:0000313" key="8">
    <source>
        <dbReference type="Proteomes" id="UP000183995"/>
    </source>
</evidence>
<dbReference type="RefSeq" id="WP_084726533.1">
    <property type="nucleotide sequence ID" value="NZ_FQXV01000012.1"/>
</dbReference>